<sequence length="327" mass="36876">MDLQMTENRKRGASTCKKKLSSSNQSGVKFNANDIAIGEKAADFMSWVGAELKNRIPINKVAKDVDSKPYDRIWEYIKLTTLPFKVYKNIDRQIWDSFVANASKEEFQTKSQKARMSAAKNIDPTHIGRWGYYGLETVFESRWNQLVKSYPELDVVQDDGSKMYFVSRARLNPVTNLYGLGPNPQSKGEFIGTLEDLFGATSDKQTMPNEIDAYRQYSYALRAMRVFMNWWLLGMGRKPTGGDESLMELKFGGDRSLMEVRSYCMILLKRNRNFNDAGGTESTAGMGCLAKPGVLLGRGMGRICVGADPEDVVEPRVNREDTVESAE</sequence>
<organism evidence="1 2">
    <name type="scientific">Smallanthus sonchifolius</name>
    <dbReference type="NCBI Taxonomy" id="185202"/>
    <lineage>
        <taxon>Eukaryota</taxon>
        <taxon>Viridiplantae</taxon>
        <taxon>Streptophyta</taxon>
        <taxon>Embryophyta</taxon>
        <taxon>Tracheophyta</taxon>
        <taxon>Spermatophyta</taxon>
        <taxon>Magnoliopsida</taxon>
        <taxon>eudicotyledons</taxon>
        <taxon>Gunneridae</taxon>
        <taxon>Pentapetalae</taxon>
        <taxon>asterids</taxon>
        <taxon>campanulids</taxon>
        <taxon>Asterales</taxon>
        <taxon>Asteraceae</taxon>
        <taxon>Asteroideae</taxon>
        <taxon>Heliantheae alliance</taxon>
        <taxon>Millerieae</taxon>
        <taxon>Smallanthus</taxon>
    </lineage>
</organism>
<comment type="caution">
    <text evidence="1">The sequence shown here is derived from an EMBL/GenBank/DDBJ whole genome shotgun (WGS) entry which is preliminary data.</text>
</comment>
<proteinExistence type="predicted"/>
<gene>
    <name evidence="1" type="ORF">L1987_74834</name>
</gene>
<dbReference type="Proteomes" id="UP001056120">
    <property type="component" value="Linkage Group LG25"/>
</dbReference>
<name>A0ACB9A323_9ASTR</name>
<accession>A0ACB9A323</accession>
<reference evidence="2" key="1">
    <citation type="journal article" date="2022" name="Mol. Ecol. Resour.">
        <title>The genomes of chicory, endive, great burdock and yacon provide insights into Asteraceae palaeo-polyploidization history and plant inulin production.</title>
        <authorList>
            <person name="Fan W."/>
            <person name="Wang S."/>
            <person name="Wang H."/>
            <person name="Wang A."/>
            <person name="Jiang F."/>
            <person name="Liu H."/>
            <person name="Zhao H."/>
            <person name="Xu D."/>
            <person name="Zhang Y."/>
        </authorList>
    </citation>
    <scope>NUCLEOTIDE SEQUENCE [LARGE SCALE GENOMIC DNA]</scope>
    <source>
        <strain evidence="2">cv. Yunnan</strain>
    </source>
</reference>
<evidence type="ECO:0000313" key="2">
    <source>
        <dbReference type="Proteomes" id="UP001056120"/>
    </source>
</evidence>
<evidence type="ECO:0000313" key="1">
    <source>
        <dbReference type="EMBL" id="KAI3704609.1"/>
    </source>
</evidence>
<reference evidence="1 2" key="2">
    <citation type="journal article" date="2022" name="Mol. Ecol. Resour.">
        <title>The genomes of chicory, endive, great burdock and yacon provide insights into Asteraceae paleo-polyploidization history and plant inulin production.</title>
        <authorList>
            <person name="Fan W."/>
            <person name="Wang S."/>
            <person name="Wang H."/>
            <person name="Wang A."/>
            <person name="Jiang F."/>
            <person name="Liu H."/>
            <person name="Zhao H."/>
            <person name="Xu D."/>
            <person name="Zhang Y."/>
        </authorList>
    </citation>
    <scope>NUCLEOTIDE SEQUENCE [LARGE SCALE GENOMIC DNA]</scope>
    <source>
        <strain evidence="2">cv. Yunnan</strain>
        <tissue evidence="1">Leaves</tissue>
    </source>
</reference>
<dbReference type="EMBL" id="CM042042">
    <property type="protein sequence ID" value="KAI3704609.1"/>
    <property type="molecule type" value="Genomic_DNA"/>
</dbReference>
<keyword evidence="2" id="KW-1185">Reference proteome</keyword>
<protein>
    <submittedName>
        <fullName evidence="1">Uncharacterized protein</fullName>
    </submittedName>
</protein>